<evidence type="ECO:0000256" key="3">
    <source>
        <dbReference type="ARBA" id="ARBA00022692"/>
    </source>
</evidence>
<dbReference type="PANTHER" id="PTHR28259:SF1">
    <property type="entry name" value="FLUORIDE EXPORT PROTEIN 1-RELATED"/>
    <property type="match status" value="1"/>
</dbReference>
<comment type="function">
    <text evidence="9 10">Fluoride-specific ion channel. Important for reducing fluoride concentration in the cell, thus reducing its toxicity.</text>
</comment>
<evidence type="ECO:0000313" key="11">
    <source>
        <dbReference type="EMBL" id="SNT37110.1"/>
    </source>
</evidence>
<evidence type="ECO:0000256" key="8">
    <source>
        <dbReference type="ARBA" id="ARBA00035585"/>
    </source>
</evidence>
<comment type="activity regulation">
    <text evidence="10">Na(+) is not transported, but it plays an essential structural role and its presence is essential for fluoride channel function.</text>
</comment>
<dbReference type="HAMAP" id="MF_00454">
    <property type="entry name" value="FluC"/>
    <property type="match status" value="1"/>
</dbReference>
<dbReference type="AlphaFoldDB" id="A0A239M3C4"/>
<keyword evidence="10" id="KW-0406">Ion transport</keyword>
<feature type="binding site" evidence="10">
    <location>
        <position position="78"/>
    </location>
    <ligand>
        <name>Na(+)</name>
        <dbReference type="ChEBI" id="CHEBI:29101"/>
        <note>structural</note>
    </ligand>
</feature>
<dbReference type="Proteomes" id="UP000198327">
    <property type="component" value="Unassembled WGS sequence"/>
</dbReference>
<protein>
    <recommendedName>
        <fullName evidence="10">Fluoride-specific ion channel FluC</fullName>
    </recommendedName>
</protein>
<evidence type="ECO:0000256" key="6">
    <source>
        <dbReference type="ARBA" id="ARBA00023303"/>
    </source>
</evidence>
<keyword evidence="3 10" id="KW-0812">Transmembrane</keyword>
<evidence type="ECO:0000256" key="4">
    <source>
        <dbReference type="ARBA" id="ARBA00022989"/>
    </source>
</evidence>
<keyword evidence="10" id="KW-0479">Metal-binding</keyword>
<dbReference type="GO" id="GO:0140114">
    <property type="term" value="P:cellular detoxification of fluoride"/>
    <property type="evidence" value="ECO:0007669"/>
    <property type="project" value="UniProtKB-UniRule"/>
</dbReference>
<keyword evidence="2 10" id="KW-1003">Cell membrane</keyword>
<evidence type="ECO:0000313" key="12">
    <source>
        <dbReference type="Proteomes" id="UP000198327"/>
    </source>
</evidence>
<accession>A0A239M3C4</accession>
<evidence type="ECO:0000256" key="2">
    <source>
        <dbReference type="ARBA" id="ARBA00022475"/>
    </source>
</evidence>
<keyword evidence="10" id="KW-0915">Sodium</keyword>
<comment type="similarity">
    <text evidence="7 10">Belongs to the fluoride channel Fluc/FEX (TC 1.A.43) family.</text>
</comment>
<keyword evidence="12" id="KW-1185">Reference proteome</keyword>
<dbReference type="PANTHER" id="PTHR28259">
    <property type="entry name" value="FLUORIDE EXPORT PROTEIN 1-RELATED"/>
    <property type="match status" value="1"/>
</dbReference>
<reference evidence="12" key="1">
    <citation type="submission" date="2017-06" db="EMBL/GenBank/DDBJ databases">
        <authorList>
            <person name="Varghese N."/>
            <person name="Submissions S."/>
        </authorList>
    </citation>
    <scope>NUCLEOTIDE SEQUENCE [LARGE SCALE GENOMIC DNA]</scope>
    <source>
        <strain evidence="12">JCM 23211</strain>
    </source>
</reference>
<dbReference type="Pfam" id="PF02537">
    <property type="entry name" value="CRCB"/>
    <property type="match status" value="1"/>
</dbReference>
<feature type="transmembrane region" description="Helical" evidence="10">
    <location>
        <begin position="64"/>
        <end position="84"/>
    </location>
</feature>
<feature type="transmembrane region" description="Helical" evidence="10">
    <location>
        <begin position="29"/>
        <end position="52"/>
    </location>
</feature>
<evidence type="ECO:0000256" key="7">
    <source>
        <dbReference type="ARBA" id="ARBA00035120"/>
    </source>
</evidence>
<dbReference type="EMBL" id="FZOW01000015">
    <property type="protein sequence ID" value="SNT37110.1"/>
    <property type="molecule type" value="Genomic_DNA"/>
</dbReference>
<dbReference type="GO" id="GO:0062054">
    <property type="term" value="F:fluoride channel activity"/>
    <property type="evidence" value="ECO:0007669"/>
    <property type="project" value="UniProtKB-UniRule"/>
</dbReference>
<dbReference type="GO" id="GO:0005886">
    <property type="term" value="C:plasma membrane"/>
    <property type="evidence" value="ECO:0007669"/>
    <property type="project" value="UniProtKB-SubCell"/>
</dbReference>
<comment type="subcellular location">
    <subcellularLocation>
        <location evidence="1 10">Cell membrane</location>
        <topology evidence="1 10">Multi-pass membrane protein</topology>
    </subcellularLocation>
</comment>
<organism evidence="11 12">
    <name type="scientific">Rhodococcoides kyotonense</name>
    <dbReference type="NCBI Taxonomy" id="398843"/>
    <lineage>
        <taxon>Bacteria</taxon>
        <taxon>Bacillati</taxon>
        <taxon>Actinomycetota</taxon>
        <taxon>Actinomycetes</taxon>
        <taxon>Mycobacteriales</taxon>
        <taxon>Nocardiaceae</taxon>
        <taxon>Rhodococcoides</taxon>
    </lineage>
</organism>
<feature type="binding site" evidence="10">
    <location>
        <position position="75"/>
    </location>
    <ligand>
        <name>Na(+)</name>
        <dbReference type="ChEBI" id="CHEBI:29101"/>
        <note>structural</note>
    </ligand>
</feature>
<keyword evidence="10" id="KW-0813">Transport</keyword>
<dbReference type="InterPro" id="IPR003691">
    <property type="entry name" value="FluC"/>
</dbReference>
<evidence type="ECO:0000256" key="10">
    <source>
        <dbReference type="HAMAP-Rule" id="MF_00454"/>
    </source>
</evidence>
<proteinExistence type="inferred from homology"/>
<evidence type="ECO:0000256" key="5">
    <source>
        <dbReference type="ARBA" id="ARBA00023136"/>
    </source>
</evidence>
<feature type="transmembrane region" description="Helical" evidence="10">
    <location>
        <begin position="96"/>
        <end position="119"/>
    </location>
</feature>
<evidence type="ECO:0000256" key="1">
    <source>
        <dbReference type="ARBA" id="ARBA00004651"/>
    </source>
</evidence>
<keyword evidence="5 10" id="KW-0472">Membrane</keyword>
<keyword evidence="4 10" id="KW-1133">Transmembrane helix</keyword>
<keyword evidence="6 10" id="KW-0407">Ion channel</keyword>
<evidence type="ECO:0000256" key="9">
    <source>
        <dbReference type="ARBA" id="ARBA00049940"/>
    </source>
</evidence>
<dbReference type="GO" id="GO:0046872">
    <property type="term" value="F:metal ion binding"/>
    <property type="evidence" value="ECO:0007669"/>
    <property type="project" value="UniProtKB-KW"/>
</dbReference>
<comment type="catalytic activity">
    <reaction evidence="8">
        <text>fluoride(in) = fluoride(out)</text>
        <dbReference type="Rhea" id="RHEA:76159"/>
        <dbReference type="ChEBI" id="CHEBI:17051"/>
    </reaction>
    <physiologicalReaction direction="left-to-right" evidence="8">
        <dbReference type="Rhea" id="RHEA:76160"/>
    </physiologicalReaction>
</comment>
<gene>
    <name evidence="10" type="primary">fluC</name>
    <name evidence="10" type="synonym">crcB</name>
    <name evidence="11" type="ORF">SAMN05421642_115134</name>
</gene>
<name>A0A239M3C4_9NOCA</name>
<sequence length="137" mass="13961">MLGMVAAGGSLGAPTRYVVGDLWTPPACAFPWSTFAINIVGAFALGLLLETLTRSGSDVGRRRSIRLLLGTGFLGTFTTYSSLVVDTDLLIHHGRIALAAVYAAGSVLVGLCAAGGGMWSAARLAGPLGHGPTEASM</sequence>